<dbReference type="SUPFAM" id="SSF116734">
    <property type="entry name" value="DNA methylase specificity domain"/>
    <property type="match status" value="2"/>
</dbReference>
<keyword evidence="2" id="KW-0680">Restriction system</keyword>
<dbReference type="EMBL" id="JAPUAC010000005">
    <property type="protein sequence ID" value="MCZ2654209.1"/>
    <property type="molecule type" value="Genomic_DNA"/>
</dbReference>
<dbReference type="GO" id="GO:0003677">
    <property type="term" value="F:DNA binding"/>
    <property type="evidence" value="ECO:0007669"/>
    <property type="project" value="UniProtKB-KW"/>
</dbReference>
<comment type="similarity">
    <text evidence="1">Belongs to the type-I restriction system S methylase family.</text>
</comment>
<reference evidence="5" key="1">
    <citation type="submission" date="2022-12" db="EMBL/GenBank/DDBJ databases">
        <title>Development of a Multilocus Sequence Typing Scheme for Bacteroides fragilis Based on Whole Genome Sequencing Data and Clinical Application.</title>
        <authorList>
            <person name="Nielsen F.D."/>
            <person name="Justesen U.S."/>
        </authorList>
    </citation>
    <scope>NUCLEOTIDE SEQUENCE</scope>
    <source>
        <strain evidence="5">BF_BC_ODE_DK_2015_2</strain>
    </source>
</reference>
<dbReference type="GO" id="GO:0004519">
    <property type="term" value="F:endonuclease activity"/>
    <property type="evidence" value="ECO:0007669"/>
    <property type="project" value="UniProtKB-KW"/>
</dbReference>
<keyword evidence="5" id="KW-0378">Hydrolase</keyword>
<comment type="caution">
    <text evidence="5">The sequence shown here is derived from an EMBL/GenBank/DDBJ whole genome shotgun (WGS) entry which is preliminary data.</text>
</comment>
<dbReference type="InterPro" id="IPR051212">
    <property type="entry name" value="Type-I_RE_S_subunit"/>
</dbReference>
<dbReference type="GO" id="GO:0009307">
    <property type="term" value="P:DNA restriction-modification system"/>
    <property type="evidence" value="ECO:0007669"/>
    <property type="project" value="UniProtKB-KW"/>
</dbReference>
<evidence type="ECO:0000313" key="6">
    <source>
        <dbReference type="Proteomes" id="UP001075704"/>
    </source>
</evidence>
<evidence type="ECO:0000256" key="2">
    <source>
        <dbReference type="ARBA" id="ARBA00022747"/>
    </source>
</evidence>
<keyword evidence="5" id="KW-0255">Endonuclease</keyword>
<organism evidence="5 6">
    <name type="scientific">Bacteroides fragilis</name>
    <dbReference type="NCBI Taxonomy" id="817"/>
    <lineage>
        <taxon>Bacteria</taxon>
        <taxon>Pseudomonadati</taxon>
        <taxon>Bacteroidota</taxon>
        <taxon>Bacteroidia</taxon>
        <taxon>Bacteroidales</taxon>
        <taxon>Bacteroidaceae</taxon>
        <taxon>Bacteroides</taxon>
    </lineage>
</organism>
<feature type="domain" description="Type I restriction modification DNA specificity" evidence="4">
    <location>
        <begin position="88"/>
        <end position="256"/>
    </location>
</feature>
<keyword evidence="5" id="KW-0540">Nuclease</keyword>
<proteinExistence type="inferred from homology"/>
<dbReference type="AlphaFoldDB" id="A0ABD4VRV6"/>
<dbReference type="Proteomes" id="UP001075704">
    <property type="component" value="Unassembled WGS sequence"/>
</dbReference>
<dbReference type="EC" id="3.1.21.-" evidence="5"/>
<dbReference type="PANTHER" id="PTHR43140">
    <property type="entry name" value="TYPE-1 RESTRICTION ENZYME ECOKI SPECIFICITY PROTEIN"/>
    <property type="match status" value="1"/>
</dbReference>
<dbReference type="Pfam" id="PF01420">
    <property type="entry name" value="Methylase_S"/>
    <property type="match status" value="2"/>
</dbReference>
<dbReference type="InterPro" id="IPR044946">
    <property type="entry name" value="Restrct_endonuc_typeI_TRD_sf"/>
</dbReference>
<dbReference type="RefSeq" id="WP_269098259.1">
    <property type="nucleotide sequence ID" value="NZ_JAPUAC010000005.1"/>
</dbReference>
<evidence type="ECO:0000256" key="3">
    <source>
        <dbReference type="ARBA" id="ARBA00023125"/>
    </source>
</evidence>
<sequence>MNGKQLKNSILQWAIQGKLVQQDPNDEPASVLLEHIREEKAKLVKEKKIKKDKNESIIYRGDDNSYYEKIIATGEVKCIDEEIPFEIPKGWEWCRLRQITSLLGDGIHGTPEYDPNGEYYFVNGNNLQDKKIVIKPDTKKVSREEYLKYKKNLNKHTVLVSINGTLGNIGFYNDEPIMLGKSACYFNLIVEDLKEYVYILLQSPFFMEYTLKAATGTTIKNVSLMAMNNLLIPLPPLCEQNRIVDRMTILDTKVKQYQKQETCLRELNNNIYSILKKSILQDAIQGKLVPQIAEEGTAEELLAEIHKEKERLVKEGKLKKSALTDSIIFKGDDNKYYERVGKSEIDISDEIPFEIPQSWSWCRLSSVITLLSGRDLTPDRYNSEENGIPYITGASNFYNGNLLINRWTESPMTVSHFNDLLITCKGTIGEMAFNRIGSIHIARQIMALTGIVGDLDYIRWFLYANVSSIERQANSMIPGISRDTLLKTLLPLPPKLEQKRINDKIVRLLDELK</sequence>
<evidence type="ECO:0000313" key="5">
    <source>
        <dbReference type="EMBL" id="MCZ2654209.1"/>
    </source>
</evidence>
<keyword evidence="3" id="KW-0238">DNA-binding</keyword>
<evidence type="ECO:0000259" key="4">
    <source>
        <dbReference type="Pfam" id="PF01420"/>
    </source>
</evidence>
<protein>
    <submittedName>
        <fullName evidence="5">Restriction endonuclease subunit S</fullName>
        <ecNumber evidence="5">3.1.21.-</ecNumber>
    </submittedName>
</protein>
<name>A0ABD4VRV6_BACFG</name>
<gene>
    <name evidence="5" type="ORF">O1422_08525</name>
</gene>
<evidence type="ECO:0000256" key="1">
    <source>
        <dbReference type="ARBA" id="ARBA00010923"/>
    </source>
</evidence>
<accession>A0ABD4VRV6</accession>
<dbReference type="InterPro" id="IPR000055">
    <property type="entry name" value="Restrct_endonuc_typeI_TRD"/>
</dbReference>
<dbReference type="PANTHER" id="PTHR43140:SF1">
    <property type="entry name" value="TYPE I RESTRICTION ENZYME ECOKI SPECIFICITY SUBUNIT"/>
    <property type="match status" value="1"/>
</dbReference>
<dbReference type="GO" id="GO:0016787">
    <property type="term" value="F:hydrolase activity"/>
    <property type="evidence" value="ECO:0007669"/>
    <property type="project" value="UniProtKB-KW"/>
</dbReference>
<feature type="domain" description="Type I restriction modification DNA specificity" evidence="4">
    <location>
        <begin position="358"/>
        <end position="510"/>
    </location>
</feature>
<dbReference type="Gene3D" id="3.90.220.20">
    <property type="entry name" value="DNA methylase specificity domains"/>
    <property type="match status" value="2"/>
</dbReference>